<dbReference type="InterPro" id="IPR036890">
    <property type="entry name" value="HATPase_C_sf"/>
</dbReference>
<evidence type="ECO:0000256" key="3">
    <source>
        <dbReference type="ARBA" id="ARBA00022553"/>
    </source>
</evidence>
<dbReference type="InterPro" id="IPR001610">
    <property type="entry name" value="PAC"/>
</dbReference>
<accession>A9G690</accession>
<dbReference type="SUPFAM" id="SSF55785">
    <property type="entry name" value="PYP-like sensor domain (PAS domain)"/>
    <property type="match status" value="1"/>
</dbReference>
<dbReference type="EC" id="2.7.13.3" evidence="2"/>
<dbReference type="SMART" id="SM00387">
    <property type="entry name" value="HATPase_c"/>
    <property type="match status" value="1"/>
</dbReference>
<dbReference type="GO" id="GO:0000155">
    <property type="term" value="F:phosphorelay sensor kinase activity"/>
    <property type="evidence" value="ECO:0007669"/>
    <property type="project" value="InterPro"/>
</dbReference>
<dbReference type="SUPFAM" id="SSF47384">
    <property type="entry name" value="Homodimeric domain of signal transducing histidine kinase"/>
    <property type="match status" value="1"/>
</dbReference>
<evidence type="ECO:0000259" key="8">
    <source>
        <dbReference type="PROSITE" id="PS50109"/>
    </source>
</evidence>
<feature type="transmembrane region" description="Helical" evidence="7">
    <location>
        <begin position="27"/>
        <end position="51"/>
    </location>
</feature>
<feature type="domain" description="PAC" evidence="9">
    <location>
        <begin position="217"/>
        <end position="269"/>
    </location>
</feature>
<dbReference type="CDD" id="cd00082">
    <property type="entry name" value="HisKA"/>
    <property type="match status" value="1"/>
</dbReference>
<dbReference type="Pfam" id="PF08447">
    <property type="entry name" value="PAS_3"/>
    <property type="match status" value="1"/>
</dbReference>
<dbReference type="KEGG" id="scl:sce2506"/>
<keyword evidence="5" id="KW-0418">Kinase</keyword>
<dbReference type="Pfam" id="PF25487">
    <property type="entry name" value="ETR1_N"/>
    <property type="match status" value="1"/>
</dbReference>
<dbReference type="eggNOG" id="COG2205">
    <property type="taxonomic scope" value="Bacteria"/>
</dbReference>
<dbReference type="EMBL" id="AM746676">
    <property type="protein sequence ID" value="CAN92665.1"/>
    <property type="molecule type" value="Genomic_DNA"/>
</dbReference>
<dbReference type="InterPro" id="IPR003594">
    <property type="entry name" value="HATPase_dom"/>
</dbReference>
<dbReference type="STRING" id="448385.sce2506"/>
<evidence type="ECO:0000256" key="2">
    <source>
        <dbReference type="ARBA" id="ARBA00012438"/>
    </source>
</evidence>
<dbReference type="InterPro" id="IPR050736">
    <property type="entry name" value="Sensor_HK_Regulatory"/>
</dbReference>
<dbReference type="AlphaFoldDB" id="A9G690"/>
<evidence type="ECO:0000256" key="6">
    <source>
        <dbReference type="ARBA" id="ARBA00023012"/>
    </source>
</evidence>
<evidence type="ECO:0000256" key="1">
    <source>
        <dbReference type="ARBA" id="ARBA00000085"/>
    </source>
</evidence>
<dbReference type="Proteomes" id="UP000002139">
    <property type="component" value="Chromosome"/>
</dbReference>
<dbReference type="SUPFAM" id="SSF55874">
    <property type="entry name" value="ATPase domain of HSP90 chaperone/DNA topoisomerase II/histidine kinase"/>
    <property type="match status" value="1"/>
</dbReference>
<keyword evidence="7" id="KW-0472">Membrane</keyword>
<feature type="domain" description="Histidine kinase" evidence="8">
    <location>
        <begin position="287"/>
        <end position="505"/>
    </location>
</feature>
<comment type="catalytic activity">
    <reaction evidence="1">
        <text>ATP + protein L-histidine = ADP + protein N-phospho-L-histidine.</text>
        <dbReference type="EC" id="2.7.13.3"/>
    </reaction>
</comment>
<evidence type="ECO:0000256" key="5">
    <source>
        <dbReference type="ARBA" id="ARBA00022777"/>
    </source>
</evidence>
<evidence type="ECO:0000259" key="9">
    <source>
        <dbReference type="PROSITE" id="PS50113"/>
    </source>
</evidence>
<keyword evidence="6" id="KW-0902">Two-component regulatory system</keyword>
<dbReference type="PANTHER" id="PTHR43711">
    <property type="entry name" value="TWO-COMPONENT HISTIDINE KINASE"/>
    <property type="match status" value="1"/>
</dbReference>
<reference evidence="10 11" key="1">
    <citation type="journal article" date="2007" name="Nat. Biotechnol.">
        <title>Complete genome sequence of the myxobacterium Sorangium cellulosum.</title>
        <authorList>
            <person name="Schneiker S."/>
            <person name="Perlova O."/>
            <person name="Kaiser O."/>
            <person name="Gerth K."/>
            <person name="Alici A."/>
            <person name="Altmeyer M.O."/>
            <person name="Bartels D."/>
            <person name="Bekel T."/>
            <person name="Beyer S."/>
            <person name="Bode E."/>
            <person name="Bode H.B."/>
            <person name="Bolten C.J."/>
            <person name="Choudhuri J.V."/>
            <person name="Doss S."/>
            <person name="Elnakady Y.A."/>
            <person name="Frank B."/>
            <person name="Gaigalat L."/>
            <person name="Goesmann A."/>
            <person name="Groeger C."/>
            <person name="Gross F."/>
            <person name="Jelsbak L."/>
            <person name="Jelsbak L."/>
            <person name="Kalinowski J."/>
            <person name="Kegler C."/>
            <person name="Knauber T."/>
            <person name="Konietzny S."/>
            <person name="Kopp M."/>
            <person name="Krause L."/>
            <person name="Krug D."/>
            <person name="Linke B."/>
            <person name="Mahmud T."/>
            <person name="Martinez-Arias R."/>
            <person name="McHardy A.C."/>
            <person name="Merai M."/>
            <person name="Meyer F."/>
            <person name="Mormann S."/>
            <person name="Munoz-Dorado J."/>
            <person name="Perez J."/>
            <person name="Pradella S."/>
            <person name="Rachid S."/>
            <person name="Raddatz G."/>
            <person name="Rosenau F."/>
            <person name="Rueckert C."/>
            <person name="Sasse F."/>
            <person name="Scharfe M."/>
            <person name="Schuster S.C."/>
            <person name="Suen G."/>
            <person name="Treuner-Lange A."/>
            <person name="Velicer G.J."/>
            <person name="Vorholter F.-J."/>
            <person name="Weissman K.J."/>
            <person name="Welch R.D."/>
            <person name="Wenzel S.C."/>
            <person name="Whitworth D.E."/>
            <person name="Wilhelm S."/>
            <person name="Wittmann C."/>
            <person name="Bloecker H."/>
            <person name="Puehler A."/>
            <person name="Mueller R."/>
        </authorList>
    </citation>
    <scope>NUCLEOTIDE SEQUENCE [LARGE SCALE GENOMIC DNA]</scope>
    <source>
        <strain evidence="11">So ce56</strain>
    </source>
</reference>
<dbReference type="Pfam" id="PF00512">
    <property type="entry name" value="HisKA"/>
    <property type="match status" value="1"/>
</dbReference>
<keyword evidence="7" id="KW-1133">Transmembrane helix</keyword>
<dbReference type="Gene3D" id="3.30.450.20">
    <property type="entry name" value="PAS domain"/>
    <property type="match status" value="1"/>
</dbReference>
<dbReference type="SMART" id="SM00388">
    <property type="entry name" value="HisKA"/>
    <property type="match status" value="1"/>
</dbReference>
<dbReference type="Gene3D" id="1.10.287.130">
    <property type="match status" value="1"/>
</dbReference>
<dbReference type="FunFam" id="3.30.565.10:FF:000006">
    <property type="entry name" value="Sensor histidine kinase WalK"/>
    <property type="match status" value="1"/>
</dbReference>
<dbReference type="InterPro" id="IPR013655">
    <property type="entry name" value="PAS_fold_3"/>
</dbReference>
<proteinExistence type="predicted"/>
<dbReference type="InterPro" id="IPR003661">
    <property type="entry name" value="HisK_dim/P_dom"/>
</dbReference>
<dbReference type="InterPro" id="IPR058544">
    <property type="entry name" value="ETR1_N"/>
</dbReference>
<keyword evidence="4 10" id="KW-0808">Transferase</keyword>
<dbReference type="PROSITE" id="PS50109">
    <property type="entry name" value="HIS_KIN"/>
    <property type="match status" value="1"/>
</dbReference>
<dbReference type="CDD" id="cd00130">
    <property type="entry name" value="PAS"/>
    <property type="match status" value="1"/>
</dbReference>
<evidence type="ECO:0000313" key="10">
    <source>
        <dbReference type="EMBL" id="CAN92665.1"/>
    </source>
</evidence>
<dbReference type="PRINTS" id="PR00344">
    <property type="entry name" value="BCTRLSENSOR"/>
</dbReference>
<feature type="transmembrane region" description="Helical" evidence="7">
    <location>
        <begin position="63"/>
        <end position="86"/>
    </location>
</feature>
<keyword evidence="11" id="KW-1185">Reference proteome</keyword>
<name>A9G690_SORC5</name>
<evidence type="ECO:0000313" key="11">
    <source>
        <dbReference type="Proteomes" id="UP000002139"/>
    </source>
</evidence>
<dbReference type="PANTHER" id="PTHR43711:SF1">
    <property type="entry name" value="HISTIDINE KINASE 1"/>
    <property type="match status" value="1"/>
</dbReference>
<protein>
    <recommendedName>
        <fullName evidence="2">histidine kinase</fullName>
        <ecNumber evidence="2">2.7.13.3</ecNumber>
    </recommendedName>
</protein>
<dbReference type="Pfam" id="PF02518">
    <property type="entry name" value="HATPase_c"/>
    <property type="match status" value="1"/>
</dbReference>
<keyword evidence="7" id="KW-0812">Transmembrane</keyword>
<dbReference type="InterPro" id="IPR000700">
    <property type="entry name" value="PAS-assoc_C"/>
</dbReference>
<dbReference type="PROSITE" id="PS50113">
    <property type="entry name" value="PAC"/>
    <property type="match status" value="1"/>
</dbReference>
<dbReference type="Gene3D" id="3.30.565.10">
    <property type="entry name" value="Histidine kinase-like ATPase, C-terminal domain"/>
    <property type="match status" value="1"/>
</dbReference>
<evidence type="ECO:0000256" key="4">
    <source>
        <dbReference type="ARBA" id="ARBA00022679"/>
    </source>
</evidence>
<dbReference type="InterPro" id="IPR004358">
    <property type="entry name" value="Sig_transdc_His_kin-like_C"/>
</dbReference>
<keyword evidence="3" id="KW-0597">Phosphoprotein</keyword>
<dbReference type="OrthoDB" id="5383323at2"/>
<evidence type="ECO:0000256" key="7">
    <source>
        <dbReference type="SAM" id="Phobius"/>
    </source>
</evidence>
<dbReference type="NCBIfam" id="TIGR00229">
    <property type="entry name" value="sensory_box"/>
    <property type="match status" value="1"/>
</dbReference>
<feature type="transmembrane region" description="Helical" evidence="7">
    <location>
        <begin position="98"/>
        <end position="125"/>
    </location>
</feature>
<sequence length="516" mass="58243">MLESPHSLFATEFMPHGHCYFWQPGMVWLQVVTNLAIGFAYLSISLTLVHLVRRIRDIPFQWVYLAFGTFIVACGFTHFMDVWVIWQPLYWLDGALRAITAIASVGTAILLFPLLPKVVALAGAARITREDELRREELNRQLSALYESTREALAEAIPQLVWTATPDGEFDYVNRRFAEYVGERLPSGAAWTAAIHPEDAARVVARWKESFASGDAYEIEYRIRRSDGVYRWFLVRGLPLHDTTRRIVKWFGTCTDIQEQKIAAEEREVMLQQAREAVRAREIFLAVAAHELKTPLTPLRAEVESVLRAARAARADRLTPERLVIKLSVVERQIDRLERLVSDLLDVSRIAAGRIELQIQEVDLAEVVCEVVEQHKYDLARNSMSLQLAADATGGWDRRRLDQVVNNLLTNALKYGRGRPITITVWSSDVRAWLTIADQGIGIAPEQQAIIFNQFERAVSERHYGGLGLGLWIVRQVVGAMGGTVSVASEPDVGSTFTVELPRQRGNLDDTETKSP</sequence>
<dbReference type="BioCyc" id="SCEL448385:SCE_RS12840-MONOMER"/>
<dbReference type="InterPro" id="IPR036097">
    <property type="entry name" value="HisK_dim/P_sf"/>
</dbReference>
<dbReference type="HOGENOM" id="CLU_000445_114_39_7"/>
<dbReference type="InterPro" id="IPR005467">
    <property type="entry name" value="His_kinase_dom"/>
</dbReference>
<dbReference type="InterPro" id="IPR035965">
    <property type="entry name" value="PAS-like_dom_sf"/>
</dbReference>
<gene>
    <name evidence="10" type="ordered locus">sce2506</name>
</gene>
<dbReference type="SMART" id="SM00086">
    <property type="entry name" value="PAC"/>
    <property type="match status" value="1"/>
</dbReference>
<dbReference type="InterPro" id="IPR000014">
    <property type="entry name" value="PAS"/>
</dbReference>
<dbReference type="SMART" id="SM00091">
    <property type="entry name" value="PAS"/>
    <property type="match status" value="1"/>
</dbReference>
<organism evidence="10 11">
    <name type="scientific">Sorangium cellulosum (strain So ce56)</name>
    <name type="common">Polyangium cellulosum (strain So ce56)</name>
    <dbReference type="NCBI Taxonomy" id="448385"/>
    <lineage>
        <taxon>Bacteria</taxon>
        <taxon>Pseudomonadati</taxon>
        <taxon>Myxococcota</taxon>
        <taxon>Polyangia</taxon>
        <taxon>Polyangiales</taxon>
        <taxon>Polyangiaceae</taxon>
        <taxon>Sorangium</taxon>
    </lineage>
</organism>
<dbReference type="FunFam" id="3.30.450.20:FF:000099">
    <property type="entry name" value="Sensory box sensor histidine kinase"/>
    <property type="match status" value="1"/>
</dbReference>